<feature type="non-terminal residue" evidence="1">
    <location>
        <position position="1"/>
    </location>
</feature>
<gene>
    <name evidence="1" type="ORF">GMARGA_LOCUS28165</name>
</gene>
<organism evidence="1 2">
    <name type="scientific">Gigaspora margarita</name>
    <dbReference type="NCBI Taxonomy" id="4874"/>
    <lineage>
        <taxon>Eukaryota</taxon>
        <taxon>Fungi</taxon>
        <taxon>Fungi incertae sedis</taxon>
        <taxon>Mucoromycota</taxon>
        <taxon>Glomeromycotina</taxon>
        <taxon>Glomeromycetes</taxon>
        <taxon>Diversisporales</taxon>
        <taxon>Gigasporaceae</taxon>
        <taxon>Gigaspora</taxon>
    </lineage>
</organism>
<comment type="caution">
    <text evidence="1">The sequence shown here is derived from an EMBL/GenBank/DDBJ whole genome shotgun (WGS) entry which is preliminary data.</text>
</comment>
<dbReference type="Proteomes" id="UP000789901">
    <property type="component" value="Unassembled WGS sequence"/>
</dbReference>
<evidence type="ECO:0000313" key="1">
    <source>
        <dbReference type="EMBL" id="CAG8822743.1"/>
    </source>
</evidence>
<proteinExistence type="predicted"/>
<accession>A0ABN7W9K8</accession>
<dbReference type="SUPFAM" id="SSF53098">
    <property type="entry name" value="Ribonuclease H-like"/>
    <property type="match status" value="1"/>
</dbReference>
<keyword evidence="2" id="KW-1185">Reference proteome</keyword>
<sequence>TDEMLHRFKLIRSETDLLVIAHKNQLNYTYSNDYKWESINIIIDLLHPVLEATEYLSSSSYPTISDICLIIGGLIRHFDRFIDRSHLEEECMVANSICYKLNKYWFLLDEKITIAAILNSSSNLKYFYLEKKEQQLLLIYTKK</sequence>
<dbReference type="EMBL" id="CAJVQB010035590">
    <property type="protein sequence ID" value="CAG8822743.1"/>
    <property type="molecule type" value="Genomic_DNA"/>
</dbReference>
<name>A0ABN7W9K8_GIGMA</name>
<protein>
    <submittedName>
        <fullName evidence="1">17991_t:CDS:1</fullName>
    </submittedName>
</protein>
<evidence type="ECO:0000313" key="2">
    <source>
        <dbReference type="Proteomes" id="UP000789901"/>
    </source>
</evidence>
<dbReference type="InterPro" id="IPR012337">
    <property type="entry name" value="RNaseH-like_sf"/>
</dbReference>
<reference evidence="1 2" key="1">
    <citation type="submission" date="2021-06" db="EMBL/GenBank/DDBJ databases">
        <authorList>
            <person name="Kallberg Y."/>
            <person name="Tangrot J."/>
            <person name="Rosling A."/>
        </authorList>
    </citation>
    <scope>NUCLEOTIDE SEQUENCE [LARGE SCALE GENOMIC DNA]</scope>
    <source>
        <strain evidence="1 2">120-4 pot B 10/14</strain>
    </source>
</reference>